<accession>A0ABV0YC03</accession>
<organism evidence="1 2">
    <name type="scientific">Ameca splendens</name>
    <dbReference type="NCBI Taxonomy" id="208324"/>
    <lineage>
        <taxon>Eukaryota</taxon>
        <taxon>Metazoa</taxon>
        <taxon>Chordata</taxon>
        <taxon>Craniata</taxon>
        <taxon>Vertebrata</taxon>
        <taxon>Euteleostomi</taxon>
        <taxon>Actinopterygii</taxon>
        <taxon>Neopterygii</taxon>
        <taxon>Teleostei</taxon>
        <taxon>Neoteleostei</taxon>
        <taxon>Acanthomorphata</taxon>
        <taxon>Ovalentaria</taxon>
        <taxon>Atherinomorphae</taxon>
        <taxon>Cyprinodontiformes</taxon>
        <taxon>Goodeidae</taxon>
        <taxon>Ameca</taxon>
    </lineage>
</organism>
<comment type="caution">
    <text evidence="1">The sequence shown here is derived from an EMBL/GenBank/DDBJ whole genome shotgun (WGS) entry which is preliminary data.</text>
</comment>
<protein>
    <submittedName>
        <fullName evidence="1">Uncharacterized protein</fullName>
    </submittedName>
</protein>
<dbReference type="Proteomes" id="UP001469553">
    <property type="component" value="Unassembled WGS sequence"/>
</dbReference>
<sequence length="105" mass="11964">MHGPIYSKLNMVDLSQPLSSSIELHLNLAQRRPLRHFNSSSSLMPDRIHLKLTVHHHGSMLDMLTQSIHYITLAPPTNKQMSVASIWKVRFTPNFKCFSPDDNSA</sequence>
<dbReference type="EMBL" id="JAHRIP010028690">
    <property type="protein sequence ID" value="MEQ2290990.1"/>
    <property type="molecule type" value="Genomic_DNA"/>
</dbReference>
<keyword evidence="2" id="KW-1185">Reference proteome</keyword>
<evidence type="ECO:0000313" key="2">
    <source>
        <dbReference type="Proteomes" id="UP001469553"/>
    </source>
</evidence>
<reference evidence="1 2" key="1">
    <citation type="submission" date="2021-06" db="EMBL/GenBank/DDBJ databases">
        <authorList>
            <person name="Palmer J.M."/>
        </authorList>
    </citation>
    <scope>NUCLEOTIDE SEQUENCE [LARGE SCALE GENOMIC DNA]</scope>
    <source>
        <strain evidence="1 2">AS_MEX2019</strain>
        <tissue evidence="1">Muscle</tissue>
    </source>
</reference>
<gene>
    <name evidence="1" type="ORF">AMECASPLE_008763</name>
</gene>
<name>A0ABV0YC03_9TELE</name>
<evidence type="ECO:0000313" key="1">
    <source>
        <dbReference type="EMBL" id="MEQ2290990.1"/>
    </source>
</evidence>
<proteinExistence type="predicted"/>